<dbReference type="SUPFAM" id="SSF143437">
    <property type="entry name" value="THUMP domain-like"/>
    <property type="match status" value="1"/>
</dbReference>
<dbReference type="EMBL" id="CP144104">
    <property type="protein sequence ID" value="WWC90599.1"/>
    <property type="molecule type" value="Genomic_DNA"/>
</dbReference>
<evidence type="ECO:0000313" key="4">
    <source>
        <dbReference type="EMBL" id="WWC90599.1"/>
    </source>
</evidence>
<sequence length="399" mass="43578">MTDKAGPSGGEKRKAGGGPSTQKYKFYKYQGQNGGGRGGGGGRGRGRGRGGGGGSSDRPARHVDNDDNGGKPKLNPLGKYRSKPMPEILGAPGICVTTVKNKERAAEAELIDYLERIADELYPDTIESEEIDGEGDDHLDFEAQLKKDLESMDQSKKSKRFQLCYHDIICVIHINVLPPLSPHKLVRHIMEQAESSAKTQLKWCKRIIPINGSSGATVKQLSELAAGIVKDGFTTEDGKALKFAIDTNSRQSEKLDRMRMIHTVAEEVTKLDKGHSVDLKNPDKTILVELYKNTVGIAIVEDYERFKKYNPGSIAYAAAQKQHDESDKTTADIVKDDEDHSNQPIVGNSKTPKHVQRDRRASAIAAQSQPTTTSPQDKEAVSTESGNTEINSNGEEILP</sequence>
<dbReference type="RefSeq" id="XP_066077362.1">
    <property type="nucleotide sequence ID" value="XM_066221265.1"/>
</dbReference>
<feature type="compositionally biased region" description="Basic and acidic residues" evidence="2">
    <location>
        <begin position="58"/>
        <end position="70"/>
    </location>
</feature>
<feature type="domain" description="THUMP" evidence="3">
    <location>
        <begin position="190"/>
        <end position="301"/>
    </location>
</feature>
<protein>
    <recommendedName>
        <fullName evidence="3">THUMP domain-containing protein</fullName>
    </recommendedName>
</protein>
<dbReference type="Gene3D" id="3.30.2300.10">
    <property type="entry name" value="THUMP superfamily"/>
    <property type="match status" value="1"/>
</dbReference>
<dbReference type="PANTHER" id="PTHR13452">
    <property type="entry name" value="THUMP DOMAIN CONTAINING PROTEIN 1-RELATED"/>
    <property type="match status" value="1"/>
</dbReference>
<accession>A0AAX4JZH7</accession>
<dbReference type="GO" id="GO:0003723">
    <property type="term" value="F:RNA binding"/>
    <property type="evidence" value="ECO:0007669"/>
    <property type="project" value="UniProtKB-UniRule"/>
</dbReference>
<dbReference type="Pfam" id="PF02926">
    <property type="entry name" value="THUMP"/>
    <property type="match status" value="1"/>
</dbReference>
<organism evidence="4 5">
    <name type="scientific">Kwoniella dendrophila CBS 6074</name>
    <dbReference type="NCBI Taxonomy" id="1295534"/>
    <lineage>
        <taxon>Eukaryota</taxon>
        <taxon>Fungi</taxon>
        <taxon>Dikarya</taxon>
        <taxon>Basidiomycota</taxon>
        <taxon>Agaricomycotina</taxon>
        <taxon>Tremellomycetes</taxon>
        <taxon>Tremellales</taxon>
        <taxon>Cryptococcaceae</taxon>
        <taxon>Kwoniella</taxon>
    </lineage>
</organism>
<keyword evidence="5" id="KW-1185">Reference proteome</keyword>
<dbReference type="CDD" id="cd11717">
    <property type="entry name" value="THUMP_THUMPD1_like"/>
    <property type="match status" value="1"/>
</dbReference>
<evidence type="ECO:0000256" key="2">
    <source>
        <dbReference type="SAM" id="MobiDB-lite"/>
    </source>
</evidence>
<feature type="region of interest" description="Disordered" evidence="2">
    <location>
        <begin position="336"/>
        <end position="399"/>
    </location>
</feature>
<proteinExistence type="predicted"/>
<dbReference type="FunFam" id="3.30.2300.10:FF:000001">
    <property type="entry name" value="THUMP domain-containing protein 1"/>
    <property type="match status" value="1"/>
</dbReference>
<feature type="compositionally biased region" description="Polar residues" evidence="2">
    <location>
        <begin position="382"/>
        <end position="399"/>
    </location>
</feature>
<dbReference type="InterPro" id="IPR040183">
    <property type="entry name" value="THUMPD1-like"/>
</dbReference>
<feature type="region of interest" description="Disordered" evidence="2">
    <location>
        <begin position="1"/>
        <end position="83"/>
    </location>
</feature>
<keyword evidence="1" id="KW-0694">RNA-binding</keyword>
<dbReference type="InterPro" id="IPR004114">
    <property type="entry name" value="THUMP_dom"/>
</dbReference>
<gene>
    <name evidence="4" type="ORF">L201_005535</name>
</gene>
<dbReference type="GeneID" id="91096205"/>
<name>A0AAX4JZH7_9TREE</name>
<evidence type="ECO:0000259" key="3">
    <source>
        <dbReference type="PROSITE" id="PS51165"/>
    </source>
</evidence>
<feature type="compositionally biased region" description="Gly residues" evidence="2">
    <location>
        <begin position="32"/>
        <end position="55"/>
    </location>
</feature>
<dbReference type="AlphaFoldDB" id="A0AAX4JZH7"/>
<evidence type="ECO:0000256" key="1">
    <source>
        <dbReference type="PROSITE-ProRule" id="PRU00529"/>
    </source>
</evidence>
<dbReference type="PANTHER" id="PTHR13452:SF10">
    <property type="entry name" value="THUMP DOMAIN-CONTAINING PROTEIN 1"/>
    <property type="match status" value="1"/>
</dbReference>
<dbReference type="Proteomes" id="UP001355207">
    <property type="component" value="Chromosome 7"/>
</dbReference>
<dbReference type="PROSITE" id="PS51165">
    <property type="entry name" value="THUMP"/>
    <property type="match status" value="1"/>
</dbReference>
<dbReference type="GO" id="GO:0006400">
    <property type="term" value="P:tRNA modification"/>
    <property type="evidence" value="ECO:0007669"/>
    <property type="project" value="InterPro"/>
</dbReference>
<dbReference type="SMART" id="SM00981">
    <property type="entry name" value="THUMP"/>
    <property type="match status" value="1"/>
</dbReference>
<reference evidence="4 5" key="1">
    <citation type="submission" date="2024-01" db="EMBL/GenBank/DDBJ databases">
        <title>Comparative genomics of Cryptococcus and Kwoniella reveals pathogenesis evolution and contrasting modes of karyotype evolution via chromosome fusion or intercentromeric recombination.</title>
        <authorList>
            <person name="Coelho M.A."/>
            <person name="David-Palma M."/>
            <person name="Shea T."/>
            <person name="Bowers K."/>
            <person name="McGinley-Smith S."/>
            <person name="Mohammad A.W."/>
            <person name="Gnirke A."/>
            <person name="Yurkov A.M."/>
            <person name="Nowrousian M."/>
            <person name="Sun S."/>
            <person name="Cuomo C.A."/>
            <person name="Heitman J."/>
        </authorList>
    </citation>
    <scope>NUCLEOTIDE SEQUENCE [LARGE SCALE GENOMIC DNA]</scope>
    <source>
        <strain evidence="4 5">CBS 6074</strain>
    </source>
</reference>
<evidence type="ECO:0000313" key="5">
    <source>
        <dbReference type="Proteomes" id="UP001355207"/>
    </source>
</evidence>
<feature type="compositionally biased region" description="Polar residues" evidence="2">
    <location>
        <begin position="365"/>
        <end position="375"/>
    </location>
</feature>